<organism evidence="32 33">
    <name type="scientific">Thiohalobacter thiocyanaticus</name>
    <dbReference type="NCBI Taxonomy" id="585455"/>
    <lineage>
        <taxon>Bacteria</taxon>
        <taxon>Pseudomonadati</taxon>
        <taxon>Pseudomonadota</taxon>
        <taxon>Gammaproteobacteria</taxon>
        <taxon>Thiohalobacterales</taxon>
        <taxon>Thiohalobacteraceae</taxon>
        <taxon>Thiohalobacter</taxon>
    </lineage>
</organism>
<evidence type="ECO:0000256" key="1">
    <source>
        <dbReference type="ARBA" id="ARBA00002624"/>
    </source>
</evidence>
<evidence type="ECO:0000256" key="27">
    <source>
        <dbReference type="ARBA" id="ARBA00060592"/>
    </source>
</evidence>
<dbReference type="GO" id="GO:0046677">
    <property type="term" value="P:response to antibiotic"/>
    <property type="evidence" value="ECO:0007669"/>
    <property type="project" value="UniProtKB-KW"/>
</dbReference>
<comment type="catalytic activity">
    <reaction evidence="24">
        <text>Preferential cleavage: (Ac)2-L-Lys-D-Ala-|-D-Ala. Also transpeptidation of peptidyl-alanyl moieties that are N-acyl substituents of D-alanine.</text>
        <dbReference type="EC" id="3.4.16.4"/>
    </reaction>
</comment>
<evidence type="ECO:0000256" key="9">
    <source>
        <dbReference type="ARBA" id="ARBA00022519"/>
    </source>
</evidence>
<dbReference type="Pfam" id="PF00912">
    <property type="entry name" value="Transgly"/>
    <property type="match status" value="1"/>
</dbReference>
<dbReference type="InterPro" id="IPR031376">
    <property type="entry name" value="PCB_OB"/>
</dbReference>
<dbReference type="GO" id="GO:0071555">
    <property type="term" value="P:cell wall organization"/>
    <property type="evidence" value="ECO:0007669"/>
    <property type="project" value="UniProtKB-KW"/>
</dbReference>
<evidence type="ECO:0000256" key="4">
    <source>
        <dbReference type="ARBA" id="ARBA00007090"/>
    </source>
</evidence>
<evidence type="ECO:0000256" key="10">
    <source>
        <dbReference type="ARBA" id="ARBA00022645"/>
    </source>
</evidence>
<keyword evidence="15" id="KW-0378">Hydrolase</keyword>
<feature type="domain" description="Glycosyl transferase family 51" evidence="30">
    <location>
        <begin position="41"/>
        <end position="214"/>
    </location>
</feature>
<dbReference type="InterPro" id="IPR023346">
    <property type="entry name" value="Lysozyme-like_dom_sf"/>
</dbReference>
<keyword evidence="13" id="KW-0808">Transferase</keyword>
<dbReference type="KEGG" id="ttc:FOKN1_0067"/>
<dbReference type="InterPro" id="IPR012338">
    <property type="entry name" value="Beta-lactam/transpept-like"/>
</dbReference>
<evidence type="ECO:0000256" key="23">
    <source>
        <dbReference type="ARBA" id="ARBA00023316"/>
    </source>
</evidence>
<keyword evidence="14" id="KW-0812">Transmembrane</keyword>
<dbReference type="InterPro" id="IPR001460">
    <property type="entry name" value="PCN-bd_Tpept"/>
</dbReference>
<keyword evidence="12" id="KW-0328">Glycosyltransferase</keyword>
<feature type="domain" description="Penicillin-binding protein transpeptidase" evidence="29">
    <location>
        <begin position="410"/>
        <end position="689"/>
    </location>
</feature>
<keyword evidence="8" id="KW-1003">Cell membrane</keyword>
<keyword evidence="19" id="KW-1133">Transmembrane helix</keyword>
<keyword evidence="18" id="KW-0573">Peptidoglycan synthesis</keyword>
<dbReference type="GO" id="GO:0008360">
    <property type="term" value="P:regulation of cell shape"/>
    <property type="evidence" value="ECO:0007669"/>
    <property type="project" value="UniProtKB-KW"/>
</dbReference>
<evidence type="ECO:0000256" key="12">
    <source>
        <dbReference type="ARBA" id="ARBA00022676"/>
    </source>
</evidence>
<evidence type="ECO:0000256" key="26">
    <source>
        <dbReference type="ARBA" id="ARBA00049902"/>
    </source>
</evidence>
<accession>A0A1Z4VM07</accession>
<dbReference type="UniPathway" id="UPA00219"/>
<dbReference type="Pfam" id="PF17092">
    <property type="entry name" value="PCB_OB"/>
    <property type="match status" value="1"/>
</dbReference>
<keyword evidence="17" id="KW-0735">Signal-anchor</keyword>
<evidence type="ECO:0000256" key="18">
    <source>
        <dbReference type="ARBA" id="ARBA00022984"/>
    </source>
</evidence>
<dbReference type="Pfam" id="PF00905">
    <property type="entry name" value="Transpeptidase"/>
    <property type="match status" value="1"/>
</dbReference>
<keyword evidence="22" id="KW-0511">Multifunctional enzyme</keyword>
<keyword evidence="11" id="KW-0645">Protease</keyword>
<comment type="similarity">
    <text evidence="4">In the C-terminal section; belongs to the transpeptidase family.</text>
</comment>
<dbReference type="NCBIfam" id="TIGR02074">
    <property type="entry name" value="PBP_1a_fam"/>
    <property type="match status" value="1"/>
</dbReference>
<dbReference type="FunFam" id="1.10.3810.10:FF:000003">
    <property type="entry name" value="Penicillin-binding protein 1a"/>
    <property type="match status" value="1"/>
</dbReference>
<dbReference type="GO" id="GO:0005886">
    <property type="term" value="C:plasma membrane"/>
    <property type="evidence" value="ECO:0007669"/>
    <property type="project" value="UniProtKB-SubCell"/>
</dbReference>
<evidence type="ECO:0000256" key="8">
    <source>
        <dbReference type="ARBA" id="ARBA00022475"/>
    </source>
</evidence>
<evidence type="ECO:0000256" key="7">
    <source>
        <dbReference type="ARBA" id="ARBA00018638"/>
    </source>
</evidence>
<evidence type="ECO:0000259" key="30">
    <source>
        <dbReference type="Pfam" id="PF00912"/>
    </source>
</evidence>
<evidence type="ECO:0000256" key="24">
    <source>
        <dbReference type="ARBA" id="ARBA00034000"/>
    </source>
</evidence>
<dbReference type="PANTHER" id="PTHR32282">
    <property type="entry name" value="BINDING PROTEIN TRANSPEPTIDASE, PUTATIVE-RELATED"/>
    <property type="match status" value="1"/>
</dbReference>
<comment type="subcellular location">
    <subcellularLocation>
        <location evidence="2">Cell inner membrane</location>
        <topology evidence="2">Single-pass type II membrane protein</topology>
    </subcellularLocation>
</comment>
<dbReference type="Gene3D" id="3.40.710.10">
    <property type="entry name" value="DD-peptidase/beta-lactamase superfamily"/>
    <property type="match status" value="2"/>
</dbReference>
<keyword evidence="33" id="KW-1185">Reference proteome</keyword>
<protein>
    <recommendedName>
        <fullName evidence="7">Penicillin-binding protein 1A</fullName>
        <ecNumber evidence="25">2.4.99.28</ecNumber>
        <ecNumber evidence="6">3.4.16.4</ecNumber>
    </recommendedName>
</protein>
<dbReference type="GO" id="GO:0008658">
    <property type="term" value="F:penicillin binding"/>
    <property type="evidence" value="ECO:0007669"/>
    <property type="project" value="InterPro"/>
</dbReference>
<dbReference type="SUPFAM" id="SSF56601">
    <property type="entry name" value="beta-lactamase/transpeptidase-like"/>
    <property type="match status" value="1"/>
</dbReference>
<sequence length="797" mass="87703">MAGLVLAAGLYFYITPQLPSVEALRDVQFQVPLRIYSADDQLIAEYGEKRRIPVTYEQLPQPLIQAFLAAEDDRFFKHPGVDYQGLLRAAFELLRTGEKRQGGSTITMQVARNFFLSSEKTYLRKLTEIFLALKIERELSKQQILELYLNKIYLGQRAYGVGAAAQIYYGVPLEELSLAQMAMIAGLPKAPSRDNPVSNPLRAEQRRTYVLGRMYTLGHIDAEQYRQALTAPISARVHARSSELEAAYVAEMVRAHMVERYGEGAYTEGYQVRTTLDSSRQRAASRALRAALMEYDQRHGYRGAEGRVSLPETAPAEAAYEALDDYGTLAGLAPAVVLALEEQAFTALLADGREVTVAWDGIEWARSYLSHDRRGKAPTAAADVVQPGDIVRLQEAGAGWRLAQLPAVEGALVSLRPDDGAILALVGGLDYFRSKFNRAVQARRQPGSSFKPFIYSAALDKGFTAATIINDAPVVFDDPGLEAHWRPENYSGRFYGPTRLREALTHSRNLVSIRLLQDIGVRYAIDFVKRYGFEADQLPANLSLALGSGSVTPLQMARGYAVFANGGYRIEPYFIERILDADGETVYQARPPTVCRDCAAGDGGEDAAEAGPAPEGIDAVLVGPPEPPPPPRAERVLEPRNSWLMNSLLQDVVKRGTGRRALQLGRGDLRGKTGTTNDQRDAWFCGFVPGLVSIAWVGFDELEPLGRGETGGRAALPMWIDYMRSALEGIPEQRRDPPSGLVTVRIDPVTGLLAPSGRDGAIFETFRQEQVPTRYSRQDAVSEDGGDPQAETVEPLF</sequence>
<evidence type="ECO:0000313" key="33">
    <source>
        <dbReference type="Proteomes" id="UP000218765"/>
    </source>
</evidence>
<evidence type="ECO:0000256" key="5">
    <source>
        <dbReference type="ARBA" id="ARBA00007739"/>
    </source>
</evidence>
<dbReference type="SUPFAM" id="SSF53955">
    <property type="entry name" value="Lysozyme-like"/>
    <property type="match status" value="1"/>
</dbReference>
<comment type="pathway">
    <text evidence="3">Cell wall biogenesis; peptidoglycan biosynthesis.</text>
</comment>
<dbReference type="GO" id="GO:0030288">
    <property type="term" value="C:outer membrane-bounded periplasmic space"/>
    <property type="evidence" value="ECO:0007669"/>
    <property type="project" value="TreeGrafter"/>
</dbReference>
<dbReference type="GO" id="GO:0006508">
    <property type="term" value="P:proteolysis"/>
    <property type="evidence" value="ECO:0007669"/>
    <property type="project" value="UniProtKB-KW"/>
</dbReference>
<proteinExistence type="inferred from homology"/>
<comment type="pathway">
    <text evidence="27">Glycan biosynthesis.</text>
</comment>
<keyword evidence="16" id="KW-0133">Cell shape</keyword>
<dbReference type="PANTHER" id="PTHR32282:SF27">
    <property type="entry name" value="PENICILLIN-BINDING PROTEIN 1A"/>
    <property type="match status" value="1"/>
</dbReference>
<evidence type="ECO:0000259" key="31">
    <source>
        <dbReference type="Pfam" id="PF17092"/>
    </source>
</evidence>
<comment type="catalytic activity">
    <reaction evidence="26">
        <text>[GlcNAc-(1-&gt;4)-Mur2Ac(oyl-L-Ala-gamma-D-Glu-L-Lys-D-Ala-D-Ala)](n)-di-trans,octa-cis-undecaprenyl diphosphate + beta-D-GlcNAc-(1-&gt;4)-Mur2Ac(oyl-L-Ala-gamma-D-Glu-L-Lys-D-Ala-D-Ala)-di-trans,octa-cis-undecaprenyl diphosphate = [GlcNAc-(1-&gt;4)-Mur2Ac(oyl-L-Ala-gamma-D-Glu-L-Lys-D-Ala-D-Ala)](n+1)-di-trans,octa-cis-undecaprenyl diphosphate + di-trans,octa-cis-undecaprenyl diphosphate + H(+)</text>
        <dbReference type="Rhea" id="RHEA:23708"/>
        <dbReference type="Rhea" id="RHEA-COMP:9602"/>
        <dbReference type="Rhea" id="RHEA-COMP:9603"/>
        <dbReference type="ChEBI" id="CHEBI:15378"/>
        <dbReference type="ChEBI" id="CHEBI:58405"/>
        <dbReference type="ChEBI" id="CHEBI:60033"/>
        <dbReference type="ChEBI" id="CHEBI:78435"/>
        <dbReference type="EC" id="2.4.99.28"/>
    </reaction>
</comment>
<dbReference type="InterPro" id="IPR036950">
    <property type="entry name" value="PBP_transglycosylase"/>
</dbReference>
<dbReference type="InterPro" id="IPR050396">
    <property type="entry name" value="Glycosyltr_51/Transpeptidase"/>
</dbReference>
<evidence type="ECO:0000256" key="14">
    <source>
        <dbReference type="ARBA" id="ARBA00022692"/>
    </source>
</evidence>
<evidence type="ECO:0000256" key="16">
    <source>
        <dbReference type="ARBA" id="ARBA00022960"/>
    </source>
</evidence>
<gene>
    <name evidence="32" type="ORF">FOKN1_0067</name>
</gene>
<keyword evidence="10 32" id="KW-0121">Carboxypeptidase</keyword>
<comment type="similarity">
    <text evidence="5">In the N-terminal section; belongs to the glycosyltransferase 51 family.</text>
</comment>
<dbReference type="GO" id="GO:0008955">
    <property type="term" value="F:peptidoglycan glycosyltransferase activity"/>
    <property type="evidence" value="ECO:0007669"/>
    <property type="project" value="UniProtKB-EC"/>
</dbReference>
<evidence type="ECO:0000256" key="6">
    <source>
        <dbReference type="ARBA" id="ARBA00012448"/>
    </source>
</evidence>
<evidence type="ECO:0000256" key="13">
    <source>
        <dbReference type="ARBA" id="ARBA00022679"/>
    </source>
</evidence>
<keyword evidence="23" id="KW-0961">Cell wall biogenesis/degradation</keyword>
<dbReference type="EMBL" id="AP018052">
    <property type="protein sequence ID" value="BAZ92472.1"/>
    <property type="molecule type" value="Genomic_DNA"/>
</dbReference>
<evidence type="ECO:0000256" key="17">
    <source>
        <dbReference type="ARBA" id="ARBA00022968"/>
    </source>
</evidence>
<dbReference type="EC" id="3.4.16.4" evidence="6"/>
<keyword evidence="9" id="KW-0997">Cell inner membrane</keyword>
<evidence type="ECO:0000256" key="21">
    <source>
        <dbReference type="ARBA" id="ARBA00023251"/>
    </source>
</evidence>
<feature type="region of interest" description="Disordered" evidence="28">
    <location>
        <begin position="773"/>
        <end position="797"/>
    </location>
</feature>
<dbReference type="Proteomes" id="UP000218765">
    <property type="component" value="Chromosome"/>
</dbReference>
<keyword evidence="20" id="KW-0472">Membrane</keyword>
<evidence type="ECO:0000256" key="3">
    <source>
        <dbReference type="ARBA" id="ARBA00004752"/>
    </source>
</evidence>
<evidence type="ECO:0000313" key="32">
    <source>
        <dbReference type="EMBL" id="BAZ92472.1"/>
    </source>
</evidence>
<dbReference type="GO" id="GO:0009252">
    <property type="term" value="P:peptidoglycan biosynthetic process"/>
    <property type="evidence" value="ECO:0007669"/>
    <property type="project" value="UniProtKB-UniPathway"/>
</dbReference>
<comment type="function">
    <text evidence="1">Cell wall formation. Synthesis of cross-linked peptidoglycan from the lipid intermediates. The enzyme has a penicillin-insensitive transglycosylase N-terminal domain (formation of linear glycan strands) and a penicillin-sensitive transpeptidase C-terminal domain (cross-linking of the peptide subunits).</text>
</comment>
<dbReference type="EC" id="2.4.99.28" evidence="25"/>
<evidence type="ECO:0000256" key="28">
    <source>
        <dbReference type="SAM" id="MobiDB-lite"/>
    </source>
</evidence>
<reference evidence="32 33" key="1">
    <citation type="submission" date="2017-05" db="EMBL/GenBank/DDBJ databases">
        <title>Thiocyanate degradation by Thiohalobacter thiocyanaticus FOKN1.</title>
        <authorList>
            <person name="Oshiki M."/>
            <person name="Fukushima T."/>
            <person name="Kawano S."/>
            <person name="Nakagawa J."/>
        </authorList>
    </citation>
    <scope>NUCLEOTIDE SEQUENCE [LARGE SCALE GENOMIC DNA]</scope>
    <source>
        <strain evidence="32 33">FOKN1</strain>
    </source>
</reference>
<dbReference type="GO" id="GO:0009002">
    <property type="term" value="F:serine-type D-Ala-D-Ala carboxypeptidase activity"/>
    <property type="evidence" value="ECO:0007669"/>
    <property type="project" value="UniProtKB-EC"/>
</dbReference>
<evidence type="ECO:0000259" key="29">
    <source>
        <dbReference type="Pfam" id="PF00905"/>
    </source>
</evidence>
<keyword evidence="21" id="KW-0046">Antibiotic resistance</keyword>
<dbReference type="InterPro" id="IPR001264">
    <property type="entry name" value="Glyco_trans_51"/>
</dbReference>
<dbReference type="AlphaFoldDB" id="A0A1Z4VM07"/>
<evidence type="ECO:0000256" key="22">
    <source>
        <dbReference type="ARBA" id="ARBA00023268"/>
    </source>
</evidence>
<evidence type="ECO:0000256" key="25">
    <source>
        <dbReference type="ARBA" id="ARBA00044770"/>
    </source>
</evidence>
<feature type="domain" description="Penicillin-binding protein OB-like" evidence="31">
    <location>
        <begin position="301"/>
        <end position="408"/>
    </location>
</feature>
<name>A0A1Z4VM07_9GAMM</name>
<evidence type="ECO:0000256" key="19">
    <source>
        <dbReference type="ARBA" id="ARBA00022989"/>
    </source>
</evidence>
<evidence type="ECO:0000256" key="15">
    <source>
        <dbReference type="ARBA" id="ARBA00022801"/>
    </source>
</evidence>
<evidence type="ECO:0000256" key="2">
    <source>
        <dbReference type="ARBA" id="ARBA00004249"/>
    </source>
</evidence>
<evidence type="ECO:0000256" key="20">
    <source>
        <dbReference type="ARBA" id="ARBA00023136"/>
    </source>
</evidence>
<evidence type="ECO:0000256" key="11">
    <source>
        <dbReference type="ARBA" id="ARBA00022670"/>
    </source>
</evidence>
<dbReference type="Gene3D" id="1.10.3810.10">
    <property type="entry name" value="Biosynthetic peptidoglycan transglycosylase-like"/>
    <property type="match status" value="1"/>
</dbReference>